<dbReference type="Proteomes" id="UP000695022">
    <property type="component" value="Unplaced"/>
</dbReference>
<keyword evidence="5" id="KW-1185">Reference proteome</keyword>
<feature type="compositionally biased region" description="Basic and acidic residues" evidence="3">
    <location>
        <begin position="1"/>
        <end position="10"/>
    </location>
</feature>
<reference evidence="6" key="1">
    <citation type="submission" date="2025-08" db="UniProtKB">
        <authorList>
            <consortium name="RefSeq"/>
        </authorList>
    </citation>
    <scope>IDENTIFICATION</scope>
</reference>
<feature type="region of interest" description="Disordered" evidence="3">
    <location>
        <begin position="897"/>
        <end position="1010"/>
    </location>
</feature>
<feature type="compositionally biased region" description="Pro residues" evidence="3">
    <location>
        <begin position="977"/>
        <end position="986"/>
    </location>
</feature>
<dbReference type="PANTHER" id="PTHR15127:SF32">
    <property type="entry name" value="HEAVYWEIGHT, ISOFORM A"/>
    <property type="match status" value="1"/>
</dbReference>
<evidence type="ECO:0000259" key="4">
    <source>
        <dbReference type="PROSITE" id="PS50001"/>
    </source>
</evidence>
<feature type="compositionally biased region" description="Low complexity" evidence="3">
    <location>
        <begin position="626"/>
        <end position="638"/>
    </location>
</feature>
<feature type="compositionally biased region" description="Polar residues" evidence="3">
    <location>
        <begin position="602"/>
        <end position="612"/>
    </location>
</feature>
<dbReference type="InterPro" id="IPR051846">
    <property type="entry name" value="SH2_domain_adapters"/>
</dbReference>
<feature type="compositionally biased region" description="Gly residues" evidence="3">
    <location>
        <begin position="804"/>
        <end position="813"/>
    </location>
</feature>
<feature type="compositionally biased region" description="Basic and acidic residues" evidence="3">
    <location>
        <begin position="671"/>
        <end position="697"/>
    </location>
</feature>
<feature type="region of interest" description="Disordered" evidence="3">
    <location>
        <begin position="662"/>
        <end position="703"/>
    </location>
</feature>
<feature type="domain" description="SH2" evidence="4">
    <location>
        <begin position="1032"/>
        <end position="1127"/>
    </location>
</feature>
<dbReference type="InterPro" id="IPR036860">
    <property type="entry name" value="SH2_dom_sf"/>
</dbReference>
<dbReference type="GeneID" id="106804872"/>
<evidence type="ECO:0000313" key="6">
    <source>
        <dbReference type="RefSeq" id="XP_014661726.1"/>
    </source>
</evidence>
<feature type="compositionally biased region" description="Polar residues" evidence="3">
    <location>
        <begin position="30"/>
        <end position="40"/>
    </location>
</feature>
<dbReference type="PANTHER" id="PTHR15127">
    <property type="entry name" value="HEAVYWEIGHT, ISOFORM A"/>
    <property type="match status" value="1"/>
</dbReference>
<feature type="region of interest" description="Disordered" evidence="3">
    <location>
        <begin position="600"/>
        <end position="644"/>
    </location>
</feature>
<dbReference type="PROSITE" id="PS50001">
    <property type="entry name" value="SH2"/>
    <property type="match status" value="1"/>
</dbReference>
<gene>
    <name evidence="6" type="primary">LOC106804872</name>
</gene>
<feature type="region of interest" description="Disordered" evidence="3">
    <location>
        <begin position="109"/>
        <end position="173"/>
    </location>
</feature>
<evidence type="ECO:0000256" key="3">
    <source>
        <dbReference type="SAM" id="MobiDB-lite"/>
    </source>
</evidence>
<sequence length="1132" mass="121455">MAKMLKDFFGGHRKLPPAPPKPDYRGAENGTRQVNETGAQSVKDEDQIYLDPVYNVNTPSSGGPDHVSKSTKCLSKSPKAVHYSDVLDTSVALLQFKAVTEELNRKRLSSGTGLKKGGDKHDKLQSTTAGTGSKIIDNDDTVALSNSSALGGSDDRVTTPTCSSNNYDDDTGSSDSLLNLRFSPTLLTPAQIMQQTLSLPYHGSTSSCNMISGSGDIIECPTETNKPDAIWLPGLKDYSRRKEAEERVTLVSDYSNPQDAIDFSPVKDESNSDYTQPYEIQKVILRKKPGATAKSSTLDAGQHYHRYDTPFDADPKSGSVPPSEDVRPVEEYDEPWEWSRKKRSVVVSAHGSTSKLASAPASAAAASDEDARTGDPASRRDADSAVSPAADDRPEDEYDVPWEWRLKQQRAAAKRASGKPDDEPSPSATTADDGCSRGDRDTRSSPAVEAPTDEYDLPWEWKLKQRAAKDADGPDVRIPGASQTKPAESATTRETELSPTCIREFDKLLDEYDVPWDWRVKEIVPPPDATNSTPADATSTSPTAILSITNSTTTIAATTAGESRSEAKREVSALGDERPLDEYDVPWEWQVKQRALLEAKNNARSPSASSPDSMRARDIRDRPASKADAAAAAPPSANDDLRPEDEYDIPWELLRKQHRTTLPGAAAAAARSDENAAPPRREARVVSRAESRTESLCRGDSGGDIELHISEESDAPEAPAVTIPSSNSNSMLGETLRLLTEMDMKSSAPTTEVMGKDAGRKPKKKTPPKKPPRKDRPAGERGQLGGAASAGSSKENSLERNSVVGGGGGGGGRRSAIGETPPEESAAERGGAGEAAERDSRCVTVTTPAAEPALFDTRPLDDYDAPWEWMARKNSEKVHSVLGSAAAQQFVALTSAGVTARQSGGGISPSASFSRVAAPHSPTRGPPPVAPRSSFSSPPVKHRPAPGVARKPSGGAQLAPSGVAAAASGDGGKQRPPSTPPPPPPSSSLATSSSSCRYSPKTMRSQLSVDSTCSRGAFERVDATVPLQRQPWYHRALSRQQAEELLRVLKEGSYLVRTSESNRHDHSLSIKSTSGFMHMKIVKAGGGQFILGQFSKPFDSIPEMIHFYTQHKLPIRGAEHMSLAHPVMNELL</sequence>
<feature type="region of interest" description="Disordered" evidence="3">
    <location>
        <begin position="745"/>
        <end position="861"/>
    </location>
</feature>
<dbReference type="SUPFAM" id="SSF55550">
    <property type="entry name" value="SH2 domain"/>
    <property type="match status" value="1"/>
</dbReference>
<feature type="compositionally biased region" description="Low complexity" evidence="3">
    <location>
        <begin position="955"/>
        <end position="968"/>
    </location>
</feature>
<dbReference type="RefSeq" id="XP_014661726.1">
    <property type="nucleotide sequence ID" value="XM_014806240.1"/>
</dbReference>
<dbReference type="Gene3D" id="3.30.505.10">
    <property type="entry name" value="SH2 domain"/>
    <property type="match status" value="1"/>
</dbReference>
<protein>
    <submittedName>
        <fullName evidence="6">Microtubule-associated protein futsch-like</fullName>
    </submittedName>
</protein>
<feature type="compositionally biased region" description="Basic and acidic residues" evidence="3">
    <location>
        <begin position="369"/>
        <end position="383"/>
    </location>
</feature>
<accession>A0ABM1DP55</accession>
<feature type="compositionally biased region" description="Basic and acidic residues" evidence="3">
    <location>
        <begin position="305"/>
        <end position="315"/>
    </location>
</feature>
<dbReference type="PRINTS" id="PR00401">
    <property type="entry name" value="SH2DOMAIN"/>
</dbReference>
<feature type="compositionally biased region" description="Low complexity" evidence="3">
    <location>
        <begin position="357"/>
        <end position="366"/>
    </location>
</feature>
<feature type="region of interest" description="Disordered" evidence="3">
    <location>
        <begin position="53"/>
        <end position="72"/>
    </location>
</feature>
<dbReference type="CDD" id="cd09945">
    <property type="entry name" value="SH2_SHB_SHD_SHE_SHF_like"/>
    <property type="match status" value="1"/>
</dbReference>
<feature type="compositionally biased region" description="Basic and acidic residues" evidence="3">
    <location>
        <begin position="614"/>
        <end position="625"/>
    </location>
</feature>
<feature type="region of interest" description="Disordered" evidence="3">
    <location>
        <begin position="1"/>
        <end position="47"/>
    </location>
</feature>
<dbReference type="Pfam" id="PF00017">
    <property type="entry name" value="SH2"/>
    <property type="match status" value="1"/>
</dbReference>
<evidence type="ECO:0000313" key="5">
    <source>
        <dbReference type="Proteomes" id="UP000695022"/>
    </source>
</evidence>
<feature type="compositionally biased region" description="Basic residues" evidence="3">
    <location>
        <begin position="761"/>
        <end position="773"/>
    </location>
</feature>
<keyword evidence="1 2" id="KW-0727">SH2 domain</keyword>
<name>A0ABM1DP55_PRICU</name>
<feature type="compositionally biased region" description="Polar residues" evidence="3">
    <location>
        <begin position="481"/>
        <end position="490"/>
    </location>
</feature>
<evidence type="ECO:0000256" key="2">
    <source>
        <dbReference type="PROSITE-ProRule" id="PRU00191"/>
    </source>
</evidence>
<dbReference type="SMART" id="SM00252">
    <property type="entry name" value="SH2"/>
    <property type="match status" value="1"/>
</dbReference>
<proteinExistence type="predicted"/>
<organism evidence="5 6">
    <name type="scientific">Priapulus caudatus</name>
    <name type="common">Priapulid worm</name>
    <dbReference type="NCBI Taxonomy" id="37621"/>
    <lineage>
        <taxon>Eukaryota</taxon>
        <taxon>Metazoa</taxon>
        <taxon>Ecdysozoa</taxon>
        <taxon>Scalidophora</taxon>
        <taxon>Priapulida</taxon>
        <taxon>Priapulimorpha</taxon>
        <taxon>Priapulimorphida</taxon>
        <taxon>Priapulidae</taxon>
        <taxon>Priapulus</taxon>
    </lineage>
</organism>
<feature type="region of interest" description="Disordered" evidence="3">
    <location>
        <begin position="290"/>
        <end position="498"/>
    </location>
</feature>
<evidence type="ECO:0000256" key="1">
    <source>
        <dbReference type="ARBA" id="ARBA00022999"/>
    </source>
</evidence>
<feature type="compositionally biased region" description="Basic and acidic residues" evidence="3">
    <location>
        <begin position="459"/>
        <end position="475"/>
    </location>
</feature>
<dbReference type="InterPro" id="IPR000980">
    <property type="entry name" value="SH2"/>
</dbReference>
<feature type="compositionally biased region" description="Basic and acidic residues" evidence="3">
    <location>
        <begin position="434"/>
        <end position="443"/>
    </location>
</feature>